<gene>
    <name evidence="1" type="ORF">OF850_10180</name>
</gene>
<evidence type="ECO:0000313" key="1">
    <source>
        <dbReference type="EMBL" id="MCW8085994.1"/>
    </source>
</evidence>
<dbReference type="RefSeq" id="WP_301589959.1">
    <property type="nucleotide sequence ID" value="NZ_JAPFQI010000006.1"/>
</dbReference>
<proteinExistence type="predicted"/>
<comment type="caution">
    <text evidence="1">The sequence shown here is derived from an EMBL/GenBank/DDBJ whole genome shotgun (WGS) entry which is preliminary data.</text>
</comment>
<organism evidence="1 2">
    <name type="scientific">Sabulicella glaciei</name>
    <dbReference type="NCBI Taxonomy" id="2984948"/>
    <lineage>
        <taxon>Bacteria</taxon>
        <taxon>Pseudomonadati</taxon>
        <taxon>Pseudomonadota</taxon>
        <taxon>Alphaproteobacteria</taxon>
        <taxon>Acetobacterales</taxon>
        <taxon>Acetobacteraceae</taxon>
        <taxon>Sabulicella</taxon>
    </lineage>
</organism>
<accession>A0ABT3NV09</accession>
<keyword evidence="2" id="KW-1185">Reference proteome</keyword>
<dbReference type="Proteomes" id="UP001526430">
    <property type="component" value="Unassembled WGS sequence"/>
</dbReference>
<sequence length="355" mass="37044">MTSMTDGATAPLTAETVGWAYRLLLGRDPESPEVIEQWRGVGLERLRHDMLRSPEFQGRVAAGQAERSVASWAVGPAAVEAMLVLRDGHAPAPAEVERRLRAGADLDALRRELFAGEAVRAMLPPREGLRSRALRLLDWEGTLLGDTRDPDFTGAPAPAPAVAAALRALWPDGAKGVPLVDSGAGIGLITLAMAAALPGHGGLRCFEERLREAAFLAANLAGNGIADASPYAVAAPPAAELVAAPQGAPGLLRLGAAGAVGEALAAREALAASGCAVLLRFDPRAVMLLDREDPRRALALLAESFPGAAALDDPAEPTPLAEEAARDRVLDASLRAPLELVLAPDPGWIGRFRLM</sequence>
<dbReference type="EMBL" id="JAPFQI010000006">
    <property type="protein sequence ID" value="MCW8085994.1"/>
    <property type="molecule type" value="Genomic_DNA"/>
</dbReference>
<reference evidence="1 2" key="1">
    <citation type="submission" date="2022-10" db="EMBL/GenBank/DDBJ databases">
        <title>Roseococcus glaciei nov., sp. nov., isolated from glacier.</title>
        <authorList>
            <person name="Liu Q."/>
            <person name="Xin Y.-H."/>
        </authorList>
    </citation>
    <scope>NUCLEOTIDE SEQUENCE [LARGE SCALE GENOMIC DNA]</scope>
    <source>
        <strain evidence="1 2">MDT2-1-1</strain>
    </source>
</reference>
<name>A0ABT3NV09_9PROT</name>
<protein>
    <submittedName>
        <fullName evidence="1">Uncharacterized protein</fullName>
    </submittedName>
</protein>
<evidence type="ECO:0000313" key="2">
    <source>
        <dbReference type="Proteomes" id="UP001526430"/>
    </source>
</evidence>